<keyword evidence="1" id="KW-1133">Transmembrane helix</keyword>
<feature type="transmembrane region" description="Helical" evidence="1">
    <location>
        <begin position="30"/>
        <end position="52"/>
    </location>
</feature>
<keyword evidence="3" id="KW-1185">Reference proteome</keyword>
<accession>A0A9P8C2L2</accession>
<name>A0A9P8C2L2_9HELO</name>
<keyword evidence="1" id="KW-0812">Transmembrane</keyword>
<evidence type="ECO:0000256" key="1">
    <source>
        <dbReference type="SAM" id="Phobius"/>
    </source>
</evidence>
<evidence type="ECO:0000313" key="3">
    <source>
        <dbReference type="Proteomes" id="UP000824998"/>
    </source>
</evidence>
<reference evidence="2" key="1">
    <citation type="journal article" date="2021" name="IMA Fungus">
        <title>Genomic characterization of three marine fungi, including Emericellopsis atlantica sp. nov. with signatures of a generalist lifestyle and marine biomass degradation.</title>
        <authorList>
            <person name="Hagestad O.C."/>
            <person name="Hou L."/>
            <person name="Andersen J.H."/>
            <person name="Hansen E.H."/>
            <person name="Altermark B."/>
            <person name="Li C."/>
            <person name="Kuhnert E."/>
            <person name="Cox R.J."/>
            <person name="Crous P.W."/>
            <person name="Spatafora J.W."/>
            <person name="Lail K."/>
            <person name="Amirebrahimi M."/>
            <person name="Lipzen A."/>
            <person name="Pangilinan J."/>
            <person name="Andreopoulos W."/>
            <person name="Hayes R.D."/>
            <person name="Ng V."/>
            <person name="Grigoriev I.V."/>
            <person name="Jackson S.A."/>
            <person name="Sutton T.D.S."/>
            <person name="Dobson A.D.W."/>
            <person name="Rama T."/>
        </authorList>
    </citation>
    <scope>NUCLEOTIDE SEQUENCE</scope>
    <source>
        <strain evidence="2">TRa018bII</strain>
    </source>
</reference>
<gene>
    <name evidence="2" type="ORF">BJ875DRAFT_132552</name>
</gene>
<dbReference type="AlphaFoldDB" id="A0A9P8C2L2"/>
<dbReference type="EMBL" id="MU251625">
    <property type="protein sequence ID" value="KAG9231090.1"/>
    <property type="molecule type" value="Genomic_DNA"/>
</dbReference>
<organism evidence="2 3">
    <name type="scientific">Amylocarpus encephaloides</name>
    <dbReference type="NCBI Taxonomy" id="45428"/>
    <lineage>
        <taxon>Eukaryota</taxon>
        <taxon>Fungi</taxon>
        <taxon>Dikarya</taxon>
        <taxon>Ascomycota</taxon>
        <taxon>Pezizomycotina</taxon>
        <taxon>Leotiomycetes</taxon>
        <taxon>Helotiales</taxon>
        <taxon>Helotiales incertae sedis</taxon>
        <taxon>Amylocarpus</taxon>
    </lineage>
</organism>
<sequence>MRWFHCHCVLICSHVSECFSRVFVRKLANILTQVIMMYLGFGILNLFALAVVSQYFHKYTAIAMGASSASSVTVIYPMILIQI</sequence>
<dbReference type="Proteomes" id="UP000824998">
    <property type="component" value="Unassembled WGS sequence"/>
</dbReference>
<proteinExistence type="predicted"/>
<keyword evidence="1" id="KW-0472">Membrane</keyword>
<protein>
    <submittedName>
        <fullName evidence="2">Uncharacterized protein</fullName>
    </submittedName>
</protein>
<evidence type="ECO:0000313" key="2">
    <source>
        <dbReference type="EMBL" id="KAG9231090.1"/>
    </source>
</evidence>
<comment type="caution">
    <text evidence="2">The sequence shown here is derived from an EMBL/GenBank/DDBJ whole genome shotgun (WGS) entry which is preliminary data.</text>
</comment>
<feature type="transmembrane region" description="Helical" evidence="1">
    <location>
        <begin position="59"/>
        <end position="81"/>
    </location>
</feature>